<dbReference type="InterPro" id="IPR001878">
    <property type="entry name" value="Znf_CCHC"/>
</dbReference>
<keyword evidence="7 13" id="KW-0862">Zinc</keyword>
<evidence type="ECO:0000256" key="10">
    <source>
        <dbReference type="ARBA" id="ARBA00023204"/>
    </source>
</evidence>
<keyword evidence="11 13" id="KW-0539">Nucleus</keyword>
<dbReference type="FunFam" id="2.40.50.140:FF:000064">
    <property type="entry name" value="Replication protein A subunit"/>
    <property type="match status" value="1"/>
</dbReference>
<dbReference type="GO" id="GO:0000724">
    <property type="term" value="P:double-strand break repair via homologous recombination"/>
    <property type="evidence" value="ECO:0007669"/>
    <property type="project" value="TreeGrafter"/>
</dbReference>
<evidence type="ECO:0000256" key="13">
    <source>
        <dbReference type="RuleBase" id="RU364130"/>
    </source>
</evidence>
<dbReference type="GO" id="GO:0005662">
    <property type="term" value="C:DNA replication factor A complex"/>
    <property type="evidence" value="ECO:0007669"/>
    <property type="project" value="TreeGrafter"/>
</dbReference>
<dbReference type="Pfam" id="PF16900">
    <property type="entry name" value="REPA_OB_2"/>
    <property type="match status" value="1"/>
</dbReference>
<evidence type="ECO:0000256" key="4">
    <source>
        <dbReference type="ARBA" id="ARBA00022723"/>
    </source>
</evidence>
<comment type="similarity">
    <text evidence="2 13">Belongs to the replication factor A protein 1 family.</text>
</comment>
<sequence>MAINLTAGAIPLLSSGEQPPDDLKPVLQVTEIKLFNTQSESKERYRFSLSDGTYSQQGMLATQLNDRVKSQQVHKGSIVHLTEYSCHRIGDRVIVILISFDVLVDKCDIIGHPKQFAAKLPGNETSSIERSAAPMQPSLNQPATTVTTPNTNVGPPVHARTSEHNAGLHSYGNERSAVPMQSSFNQPTATVTRPNTNVGPPIYTPRSEPNAGLHSYNNAFSHNSVNNRMPPMRPAFNQMPSMYGGIRGPAGKTEAPARIIPIAALNPYQGKWTIKARVTAKSDLRRYSNAKGDGKVFSFDLLDSDGGEIRATCFNTVADQFYNQIEVGKVYYISRGNIKPAQKAFNHLKNDYEITLDQMSTIQPCFDDDNSIPGQQFHFRSIGEVEGMDSNTILDIIGVVYSITPPSTIMTKNQTETQKRSLSLKDMSGRSIDLTLWGNFCNVDGQKIQTMLDSGQFPVIAVKSARVHEYNGKSIGTISSSQLSIEPDLPEAHKLKEWFNSVGRNAPTISMSRESVLQTDKKTLSQIKDEKLGTSEKPDWITVNATILHIRPESFCYTACSIEVGGKKCAKKVVNNGDGKWRCDKCDQTVDECDYRYLLQIQLQDHTGLAWVTAFQESGEDIIGVPAKDLHLIKHEEQDDDKFTEIVRNALFNKFSFKLKVKEESYGDEQRVKSTISKAEKIKFSSNTKALLQEIDKINKKDDPISIAQNHRLNPQTATVGQQTVLPGSHVGQQTALPASHVGHYGSQYGGSVGRMNTGVSSGGGNSGASGECFKCHQMGHWARDCPGVSNVPSYGGY</sequence>
<dbReference type="SMART" id="SM00343">
    <property type="entry name" value="ZnF_C2HC"/>
    <property type="match status" value="1"/>
</dbReference>
<dbReference type="NCBIfam" id="TIGR00617">
    <property type="entry name" value="rpa1"/>
    <property type="match status" value="1"/>
</dbReference>
<dbReference type="GO" id="GO:0007004">
    <property type="term" value="P:telomere maintenance via telomerase"/>
    <property type="evidence" value="ECO:0007669"/>
    <property type="project" value="TreeGrafter"/>
</dbReference>
<feature type="compositionally biased region" description="Low complexity" evidence="14">
    <location>
        <begin position="144"/>
        <end position="157"/>
    </location>
</feature>
<keyword evidence="3 13" id="KW-0235">DNA replication</keyword>
<dbReference type="AlphaFoldDB" id="A0AAD5G2E0"/>
<accession>A0AAD5G2E0</accession>
<dbReference type="FunFam" id="2.40.50.140:FF:000090">
    <property type="entry name" value="Replication protein A subunit"/>
    <property type="match status" value="1"/>
</dbReference>
<dbReference type="PANTHER" id="PTHR23273">
    <property type="entry name" value="REPLICATION FACTOR A 1, RFA1"/>
    <property type="match status" value="1"/>
</dbReference>
<feature type="region of interest" description="Disordered" evidence="14">
    <location>
        <begin position="121"/>
        <end position="201"/>
    </location>
</feature>
<dbReference type="InterPro" id="IPR013955">
    <property type="entry name" value="Rep_factor-A_C"/>
</dbReference>
<dbReference type="GO" id="GO:0003684">
    <property type="term" value="F:damaged DNA binding"/>
    <property type="evidence" value="ECO:0007669"/>
    <property type="project" value="TreeGrafter"/>
</dbReference>
<dbReference type="SUPFAM" id="SSF50249">
    <property type="entry name" value="Nucleic acid-binding proteins"/>
    <property type="match status" value="4"/>
</dbReference>
<dbReference type="GO" id="GO:0007140">
    <property type="term" value="P:male meiotic nuclear division"/>
    <property type="evidence" value="ECO:0007669"/>
    <property type="project" value="UniProtKB-ARBA"/>
</dbReference>
<dbReference type="InterPro" id="IPR031657">
    <property type="entry name" value="REPA_OB_2"/>
</dbReference>
<keyword evidence="9" id="KW-0233">DNA recombination</keyword>
<name>A0AAD5G2E0_AMBAR</name>
<dbReference type="PROSITE" id="PS50158">
    <property type="entry name" value="ZF_CCHC"/>
    <property type="match status" value="1"/>
</dbReference>
<dbReference type="InterPro" id="IPR007199">
    <property type="entry name" value="Rep_factor-A_N"/>
</dbReference>
<keyword evidence="10" id="KW-0234">DNA repair</keyword>
<keyword evidence="5" id="KW-0227">DNA damage</keyword>
<dbReference type="Proteomes" id="UP001206925">
    <property type="component" value="Unassembled WGS sequence"/>
</dbReference>
<dbReference type="InterPro" id="IPR004365">
    <property type="entry name" value="NA-bd_OB_tRNA"/>
</dbReference>
<dbReference type="InterPro" id="IPR036875">
    <property type="entry name" value="Znf_CCHC_sf"/>
</dbReference>
<dbReference type="GO" id="GO:0008270">
    <property type="term" value="F:zinc ion binding"/>
    <property type="evidence" value="ECO:0007669"/>
    <property type="project" value="UniProtKB-KW"/>
</dbReference>
<evidence type="ECO:0000256" key="2">
    <source>
        <dbReference type="ARBA" id="ARBA00005690"/>
    </source>
</evidence>
<dbReference type="Pfam" id="PF08646">
    <property type="entry name" value="Rep_fac-A_C"/>
    <property type="match status" value="1"/>
</dbReference>
<dbReference type="SUPFAM" id="SSF57756">
    <property type="entry name" value="Retrovirus zinc finger-like domains"/>
    <property type="match status" value="1"/>
</dbReference>
<evidence type="ECO:0000313" key="16">
    <source>
        <dbReference type="EMBL" id="KAI7725592.1"/>
    </source>
</evidence>
<dbReference type="Pfam" id="PF01336">
    <property type="entry name" value="tRNA_anti-codon"/>
    <property type="match status" value="1"/>
</dbReference>
<dbReference type="InterPro" id="IPR047192">
    <property type="entry name" value="Euk_RPA1_DBD_C"/>
</dbReference>
<evidence type="ECO:0000256" key="6">
    <source>
        <dbReference type="ARBA" id="ARBA00022771"/>
    </source>
</evidence>
<evidence type="ECO:0000256" key="8">
    <source>
        <dbReference type="ARBA" id="ARBA00023125"/>
    </source>
</evidence>
<dbReference type="CDD" id="cd04476">
    <property type="entry name" value="RPA1_DBD_C"/>
    <property type="match status" value="1"/>
</dbReference>
<keyword evidence="8 13" id="KW-0238">DNA-binding</keyword>
<evidence type="ECO:0000256" key="1">
    <source>
        <dbReference type="ARBA" id="ARBA00004123"/>
    </source>
</evidence>
<dbReference type="CDD" id="cd04474">
    <property type="entry name" value="RPA1_DBD_A"/>
    <property type="match status" value="1"/>
</dbReference>
<dbReference type="FunFam" id="2.40.50.140:FF:000117">
    <property type="entry name" value="Replication protein A subunit"/>
    <property type="match status" value="1"/>
</dbReference>
<comment type="subunit">
    <text evidence="13">Heterotrimer of RPA1, RPA2 and RPA3 (canonical replication protein A complex).</text>
</comment>
<dbReference type="Gene3D" id="4.10.60.10">
    <property type="entry name" value="Zinc finger, CCHC-type"/>
    <property type="match status" value="1"/>
</dbReference>
<evidence type="ECO:0000256" key="14">
    <source>
        <dbReference type="SAM" id="MobiDB-lite"/>
    </source>
</evidence>
<keyword evidence="17" id="KW-1185">Reference proteome</keyword>
<comment type="caution">
    <text evidence="16">The sequence shown here is derived from an EMBL/GenBank/DDBJ whole genome shotgun (WGS) entry which is preliminary data.</text>
</comment>
<dbReference type="Pfam" id="PF04057">
    <property type="entry name" value="Rep-A_N"/>
    <property type="match status" value="1"/>
</dbReference>
<keyword evidence="4 13" id="KW-0479">Metal-binding</keyword>
<evidence type="ECO:0000313" key="17">
    <source>
        <dbReference type="Proteomes" id="UP001206925"/>
    </source>
</evidence>
<dbReference type="CDD" id="cd04475">
    <property type="entry name" value="RPA1_DBD_B"/>
    <property type="match status" value="1"/>
</dbReference>
<comment type="subcellular location">
    <subcellularLocation>
        <location evidence="1 13">Nucleus</location>
    </subcellularLocation>
</comment>
<evidence type="ECO:0000256" key="11">
    <source>
        <dbReference type="ARBA" id="ARBA00023242"/>
    </source>
</evidence>
<dbReference type="FunFam" id="2.40.50.140:FF:000041">
    <property type="entry name" value="Replication protein A subunit"/>
    <property type="match status" value="1"/>
</dbReference>
<comment type="function">
    <text evidence="13">Component of the replication protein A complex (RPA) required for DNA recombination, repair and replication. The activity of RPA is mediated by single-stranded DNA binding and protein interactions. Probably involved in repair of double-strand DNA breaks (DSBs) induced by genotoxic stresses.</text>
</comment>
<dbReference type="GO" id="GO:0043047">
    <property type="term" value="F:single-stranded telomeric DNA binding"/>
    <property type="evidence" value="ECO:0007669"/>
    <property type="project" value="TreeGrafter"/>
</dbReference>
<dbReference type="GO" id="GO:0006260">
    <property type="term" value="P:DNA replication"/>
    <property type="evidence" value="ECO:0007669"/>
    <property type="project" value="UniProtKB-KW"/>
</dbReference>
<dbReference type="GO" id="GO:0006289">
    <property type="term" value="P:nucleotide-excision repair"/>
    <property type="evidence" value="ECO:0007669"/>
    <property type="project" value="TreeGrafter"/>
</dbReference>
<evidence type="ECO:0000256" key="9">
    <source>
        <dbReference type="ARBA" id="ARBA00023172"/>
    </source>
</evidence>
<gene>
    <name evidence="16" type="ORF">M8C21_019268</name>
</gene>
<keyword evidence="6 12" id="KW-0863">Zinc-finger</keyword>
<dbReference type="InterPro" id="IPR004591">
    <property type="entry name" value="Rfa1"/>
</dbReference>
<evidence type="ECO:0000256" key="5">
    <source>
        <dbReference type="ARBA" id="ARBA00022763"/>
    </source>
</evidence>
<organism evidence="16 17">
    <name type="scientific">Ambrosia artemisiifolia</name>
    <name type="common">Common ragweed</name>
    <dbReference type="NCBI Taxonomy" id="4212"/>
    <lineage>
        <taxon>Eukaryota</taxon>
        <taxon>Viridiplantae</taxon>
        <taxon>Streptophyta</taxon>
        <taxon>Embryophyta</taxon>
        <taxon>Tracheophyta</taxon>
        <taxon>Spermatophyta</taxon>
        <taxon>Magnoliopsida</taxon>
        <taxon>eudicotyledons</taxon>
        <taxon>Gunneridae</taxon>
        <taxon>Pentapetalae</taxon>
        <taxon>asterids</taxon>
        <taxon>campanulids</taxon>
        <taxon>Asterales</taxon>
        <taxon>Asteraceae</taxon>
        <taxon>Asteroideae</taxon>
        <taxon>Heliantheae alliance</taxon>
        <taxon>Heliantheae</taxon>
        <taxon>Ambrosia</taxon>
    </lineage>
</organism>
<proteinExistence type="inferred from homology"/>
<dbReference type="InterPro" id="IPR012340">
    <property type="entry name" value="NA-bd_OB-fold"/>
</dbReference>
<dbReference type="PANTHER" id="PTHR23273:SF4">
    <property type="entry name" value="REPLICATION PROTEIN A OB DOMAIN-CONTAINING PROTEIN"/>
    <property type="match status" value="1"/>
</dbReference>
<protein>
    <recommendedName>
        <fullName evidence="13">Replication protein A subunit</fullName>
    </recommendedName>
</protein>
<feature type="domain" description="CCHC-type" evidence="15">
    <location>
        <begin position="773"/>
        <end position="787"/>
    </location>
</feature>
<dbReference type="CDD" id="cd04477">
    <property type="entry name" value="RPA1N"/>
    <property type="match status" value="1"/>
</dbReference>
<evidence type="ECO:0000256" key="7">
    <source>
        <dbReference type="ARBA" id="ARBA00022833"/>
    </source>
</evidence>
<reference evidence="16" key="1">
    <citation type="submission" date="2022-06" db="EMBL/GenBank/DDBJ databases">
        <title>Uncovering the hologenomic basis of an extraordinary plant invasion.</title>
        <authorList>
            <person name="Bieker V.C."/>
            <person name="Martin M.D."/>
            <person name="Gilbert T."/>
            <person name="Hodgins K."/>
            <person name="Battlay P."/>
            <person name="Petersen B."/>
            <person name="Wilson J."/>
        </authorList>
    </citation>
    <scope>NUCLEOTIDE SEQUENCE</scope>
    <source>
        <strain evidence="16">AA19_3_7</strain>
        <tissue evidence="16">Leaf</tissue>
    </source>
</reference>
<evidence type="ECO:0000256" key="3">
    <source>
        <dbReference type="ARBA" id="ARBA00022705"/>
    </source>
</evidence>
<feature type="compositionally biased region" description="Polar residues" evidence="14">
    <location>
        <begin position="179"/>
        <end position="198"/>
    </location>
</feature>
<dbReference type="Gene3D" id="2.40.50.140">
    <property type="entry name" value="Nucleic acid-binding proteins"/>
    <property type="match status" value="4"/>
</dbReference>
<dbReference type="EMBL" id="JAMZMK010011897">
    <property type="protein sequence ID" value="KAI7725592.1"/>
    <property type="molecule type" value="Genomic_DNA"/>
</dbReference>
<evidence type="ECO:0000259" key="15">
    <source>
        <dbReference type="PROSITE" id="PS50158"/>
    </source>
</evidence>
<dbReference type="Pfam" id="PF00098">
    <property type="entry name" value="zf-CCHC"/>
    <property type="match status" value="1"/>
</dbReference>
<evidence type="ECO:0000256" key="12">
    <source>
        <dbReference type="PROSITE-ProRule" id="PRU00047"/>
    </source>
</evidence>